<protein>
    <submittedName>
        <fullName evidence="2">Uncharacterized protein</fullName>
    </submittedName>
</protein>
<reference evidence="2" key="1">
    <citation type="journal article" name="BMC Genomics">
        <title>Long-read sequencing and de novo genome assembly of marine medaka (Oryzias melastigma).</title>
        <authorList>
            <person name="Liang P."/>
            <person name="Saqib H.S.A."/>
            <person name="Ni X."/>
            <person name="Shen Y."/>
        </authorList>
    </citation>
    <scope>NUCLEOTIDE SEQUENCE</scope>
    <source>
        <strain evidence="2">Bigg-433</strain>
    </source>
</reference>
<feature type="region of interest" description="Disordered" evidence="1">
    <location>
        <begin position="215"/>
        <end position="300"/>
    </location>
</feature>
<proteinExistence type="predicted"/>
<feature type="compositionally biased region" description="Polar residues" evidence="1">
    <location>
        <begin position="161"/>
        <end position="170"/>
    </location>
</feature>
<accession>A0A834BNE7</accession>
<evidence type="ECO:0000313" key="2">
    <source>
        <dbReference type="EMBL" id="KAF6716578.1"/>
    </source>
</evidence>
<feature type="compositionally biased region" description="Polar residues" evidence="1">
    <location>
        <begin position="225"/>
        <end position="261"/>
    </location>
</feature>
<name>A0A834BNE7_ORYME</name>
<dbReference type="Pfam" id="PF15455">
    <property type="entry name" value="Pro-rich_19"/>
    <property type="match status" value="1"/>
</dbReference>
<dbReference type="EMBL" id="WKFB01000950">
    <property type="protein sequence ID" value="KAF6716578.1"/>
    <property type="molecule type" value="Genomic_DNA"/>
</dbReference>
<evidence type="ECO:0000256" key="1">
    <source>
        <dbReference type="SAM" id="MobiDB-lite"/>
    </source>
</evidence>
<dbReference type="InterPro" id="IPR029355">
    <property type="entry name" value="Pro-rich_19"/>
</dbReference>
<feature type="compositionally biased region" description="Polar residues" evidence="1">
    <location>
        <begin position="282"/>
        <end position="300"/>
    </location>
</feature>
<comment type="caution">
    <text evidence="2">The sequence shown here is derived from an EMBL/GenBank/DDBJ whole genome shotgun (WGS) entry which is preliminary data.</text>
</comment>
<evidence type="ECO:0000313" key="3">
    <source>
        <dbReference type="Proteomes" id="UP000646548"/>
    </source>
</evidence>
<gene>
    <name evidence="2" type="ORF">FQA47_012509</name>
</gene>
<dbReference type="AlphaFoldDB" id="A0A834BNE7"/>
<organism evidence="2 3">
    <name type="scientific">Oryzias melastigma</name>
    <name type="common">Marine medaka</name>
    <dbReference type="NCBI Taxonomy" id="30732"/>
    <lineage>
        <taxon>Eukaryota</taxon>
        <taxon>Metazoa</taxon>
        <taxon>Chordata</taxon>
        <taxon>Craniata</taxon>
        <taxon>Vertebrata</taxon>
        <taxon>Euteleostomi</taxon>
        <taxon>Actinopterygii</taxon>
        <taxon>Neopterygii</taxon>
        <taxon>Teleostei</taxon>
        <taxon>Neoteleostei</taxon>
        <taxon>Acanthomorphata</taxon>
        <taxon>Ovalentaria</taxon>
        <taxon>Atherinomorphae</taxon>
        <taxon>Beloniformes</taxon>
        <taxon>Adrianichthyidae</taxon>
        <taxon>Oryziinae</taxon>
        <taxon>Oryzias</taxon>
    </lineage>
</organism>
<feature type="region of interest" description="Disordered" evidence="1">
    <location>
        <begin position="145"/>
        <end position="173"/>
    </location>
</feature>
<feature type="compositionally biased region" description="Basic and acidic residues" evidence="1">
    <location>
        <begin position="263"/>
        <end position="281"/>
    </location>
</feature>
<dbReference type="Proteomes" id="UP000646548">
    <property type="component" value="Unassembled WGS sequence"/>
</dbReference>
<sequence length="416" mass="47377">MSHVCGRPTSEKVLNVSQKQPQCHPAKSPATDSKYFHHCSKSLRQHKLKRLRTRKERSQMTVGWKQTRSCHRHCRCQSKRDVTHLQNCSHNSCHFVSRRSTPVLSAVPTAQEPSIITDSRLIGRHGLFSHEIKSIDIERLLSEQSKREKRGEKVKKRNTETLHLSPSSHVSAALPGEDLVGADANGEASFINRADSPDKIQDVFVETEEKNPQFMDHESDVTPELTPQQQNNASAGNLKNNTSPKHSSHTVETFKNTNNVISEMDKEPQLTSDREPPRKNQDSQTQTESCNPNSLLDSSSAGETFDMQHEKQDFENVSKSVRALAARLCESLQFPLLKKRNLLEECRERLQKSLQETHGPWLQENLSEVQQCINRHPKRAVHEHREALMEKSQLSCAGKKKTFNCFSLFPKNFIKS</sequence>